<gene>
    <name evidence="5" type="primary">cobB</name>
    <name evidence="8" type="ORF">GIS00_21405</name>
</gene>
<evidence type="ECO:0000256" key="6">
    <source>
        <dbReference type="PROSITE-ProRule" id="PRU00236"/>
    </source>
</evidence>
<accession>A0A7K1FQS7</accession>
<proteinExistence type="inferred from homology"/>
<comment type="cofactor">
    <cofactor evidence="5">
        <name>Zn(2+)</name>
        <dbReference type="ChEBI" id="CHEBI:29105"/>
    </cofactor>
    <text evidence="5">Binds 1 zinc ion per subunit.</text>
</comment>
<evidence type="ECO:0000313" key="8">
    <source>
        <dbReference type="EMBL" id="MTD16497.1"/>
    </source>
</evidence>
<dbReference type="HAMAP" id="MF_01967">
    <property type="entry name" value="Sirtuin_ClassII"/>
    <property type="match status" value="1"/>
</dbReference>
<comment type="caution">
    <text evidence="8">The sequence shown here is derived from an EMBL/GenBank/DDBJ whole genome shotgun (WGS) entry which is preliminary data.</text>
</comment>
<keyword evidence="4 5" id="KW-0520">NAD</keyword>
<comment type="catalytic activity">
    <reaction evidence="5">
        <text>N(6)-acetyl-L-lysyl-[protein] + NAD(+) + H2O = 2''-O-acetyl-ADP-D-ribose + nicotinamide + L-lysyl-[protein]</text>
        <dbReference type="Rhea" id="RHEA:43636"/>
        <dbReference type="Rhea" id="RHEA-COMP:9752"/>
        <dbReference type="Rhea" id="RHEA-COMP:10731"/>
        <dbReference type="ChEBI" id="CHEBI:15377"/>
        <dbReference type="ChEBI" id="CHEBI:17154"/>
        <dbReference type="ChEBI" id="CHEBI:29969"/>
        <dbReference type="ChEBI" id="CHEBI:57540"/>
        <dbReference type="ChEBI" id="CHEBI:61930"/>
        <dbReference type="ChEBI" id="CHEBI:83767"/>
        <dbReference type="EC" id="2.3.1.286"/>
    </reaction>
</comment>
<evidence type="ECO:0000313" key="9">
    <source>
        <dbReference type="Proteomes" id="UP000460221"/>
    </source>
</evidence>
<dbReference type="PANTHER" id="PTHR11085:SF10">
    <property type="entry name" value="NAD-DEPENDENT PROTEIN DEACYLASE SIRTUIN-5, MITOCHONDRIAL-RELATED"/>
    <property type="match status" value="1"/>
</dbReference>
<dbReference type="InterPro" id="IPR029035">
    <property type="entry name" value="DHS-like_NAD/FAD-binding_dom"/>
</dbReference>
<feature type="binding site" evidence="5 6">
    <location>
        <position position="201"/>
    </location>
    <ligand>
        <name>Zn(2+)</name>
        <dbReference type="ChEBI" id="CHEBI:29105"/>
    </ligand>
</feature>
<feature type="binding site" evidence="5">
    <location>
        <begin position="238"/>
        <end position="240"/>
    </location>
    <ligand>
        <name>NAD(+)</name>
        <dbReference type="ChEBI" id="CHEBI:57540"/>
    </ligand>
</feature>
<comment type="subcellular location">
    <subcellularLocation>
        <location evidence="5">Cytoplasm</location>
    </subcellularLocation>
</comment>
<keyword evidence="5" id="KW-0963">Cytoplasm</keyword>
<feature type="binding site" evidence="5">
    <location>
        <position position="282"/>
    </location>
    <ligand>
        <name>NAD(+)</name>
        <dbReference type="ChEBI" id="CHEBI:57540"/>
    </ligand>
</feature>
<keyword evidence="9" id="KW-1185">Reference proteome</keyword>
<dbReference type="Gene3D" id="3.40.50.1220">
    <property type="entry name" value="TPP-binding domain"/>
    <property type="match status" value="1"/>
</dbReference>
<keyword evidence="2 5" id="KW-0479">Metal-binding</keyword>
<dbReference type="NCBIfam" id="NF003738">
    <property type="entry name" value="PRK05333.1"/>
    <property type="match status" value="1"/>
</dbReference>
<keyword evidence="1 5" id="KW-0808">Transferase</keyword>
<dbReference type="EC" id="2.3.1.286" evidence="5"/>
<evidence type="ECO:0000256" key="2">
    <source>
        <dbReference type="ARBA" id="ARBA00022723"/>
    </source>
</evidence>
<feature type="binding site" evidence="5 6">
    <location>
        <position position="198"/>
    </location>
    <ligand>
        <name>Zn(2+)</name>
        <dbReference type="ChEBI" id="CHEBI:29105"/>
    </ligand>
</feature>
<feature type="binding site" evidence="5 6">
    <location>
        <position position="151"/>
    </location>
    <ligand>
        <name>Zn(2+)</name>
        <dbReference type="ChEBI" id="CHEBI:29105"/>
    </ligand>
</feature>
<feature type="binding site" evidence="5">
    <location>
        <begin position="122"/>
        <end position="125"/>
    </location>
    <ligand>
        <name>NAD(+)</name>
        <dbReference type="ChEBI" id="CHEBI:57540"/>
    </ligand>
</feature>
<protein>
    <recommendedName>
        <fullName evidence="5">NAD-dependent protein deacetylase</fullName>
        <ecNumber evidence="5">2.3.1.286</ecNumber>
    </recommendedName>
    <alternativeName>
        <fullName evidence="5">Regulatory protein SIR2 homolog</fullName>
    </alternativeName>
</protein>
<feature type="binding site" evidence="5">
    <location>
        <begin position="46"/>
        <end position="66"/>
    </location>
    <ligand>
        <name>NAD(+)</name>
        <dbReference type="ChEBI" id="CHEBI:57540"/>
    </ligand>
</feature>
<dbReference type="EMBL" id="WLYK01000009">
    <property type="protein sequence ID" value="MTD16497.1"/>
    <property type="molecule type" value="Genomic_DNA"/>
</dbReference>
<feature type="active site" description="Proton acceptor" evidence="5 6">
    <location>
        <position position="140"/>
    </location>
</feature>
<dbReference type="InterPro" id="IPR050134">
    <property type="entry name" value="NAD-dep_sirtuin_deacylases"/>
</dbReference>
<organism evidence="8 9">
    <name type="scientific">Nakamurella alba</name>
    <dbReference type="NCBI Taxonomy" id="2665158"/>
    <lineage>
        <taxon>Bacteria</taxon>
        <taxon>Bacillati</taxon>
        <taxon>Actinomycetota</taxon>
        <taxon>Actinomycetes</taxon>
        <taxon>Nakamurellales</taxon>
        <taxon>Nakamurellaceae</taxon>
        <taxon>Nakamurella</taxon>
    </lineage>
</organism>
<evidence type="ECO:0000256" key="5">
    <source>
        <dbReference type="HAMAP-Rule" id="MF_01967"/>
    </source>
</evidence>
<dbReference type="Proteomes" id="UP000460221">
    <property type="component" value="Unassembled WGS sequence"/>
</dbReference>
<dbReference type="SUPFAM" id="SSF52467">
    <property type="entry name" value="DHS-like NAD/FAD-binding domain"/>
    <property type="match status" value="1"/>
</dbReference>
<dbReference type="InterPro" id="IPR026587">
    <property type="entry name" value="Sirtuin_class_II"/>
</dbReference>
<dbReference type="GO" id="GO:0017136">
    <property type="term" value="F:histone deacetylase activity, NAD-dependent"/>
    <property type="evidence" value="ECO:0007669"/>
    <property type="project" value="TreeGrafter"/>
</dbReference>
<sequence>MRVRRTLDAVTAQHPGAVLAPPVPPEVAAATLADLLRGGRFAVLTGAGLSTDSGIPDYRSPGAPVRSPMTATEFRSGPVARQRYWARSYLGFGRMARALPNAGHRALAALEHAGRTTTTITQNVDGLHGEAGSRRVVDLHGRIDEVRCLDCGQVTARDELQQRMAALNPDFAAHQDLSVNPDGDVDFEDTDGFRVPVCRRCTGVLKPRVVFFGDSVPKDTVEQCFSAVETSDALLVAGSSLTVMSGLRFVRRAAALGRPVAILNRGTTRGDELATVRLDAGCSETLAGLARSLDHRPDRAADSR</sequence>
<dbReference type="InterPro" id="IPR026591">
    <property type="entry name" value="Sirtuin_cat_small_dom_sf"/>
</dbReference>
<evidence type="ECO:0000256" key="4">
    <source>
        <dbReference type="ARBA" id="ARBA00023027"/>
    </source>
</evidence>
<dbReference type="Gene3D" id="3.30.1600.10">
    <property type="entry name" value="SIR2/SIRT2 'Small Domain"/>
    <property type="match status" value="1"/>
</dbReference>
<feature type="binding site" evidence="5 6">
    <location>
        <position position="148"/>
    </location>
    <ligand>
        <name>Zn(2+)</name>
        <dbReference type="ChEBI" id="CHEBI:29105"/>
    </ligand>
</feature>
<reference evidence="8 9" key="1">
    <citation type="submission" date="2019-11" db="EMBL/GenBank/DDBJ databases">
        <authorList>
            <person name="Jiang L.-Q."/>
        </authorList>
    </citation>
    <scope>NUCLEOTIDE SEQUENCE [LARGE SCALE GENOMIC DNA]</scope>
    <source>
        <strain evidence="8 9">YIM 132087</strain>
    </source>
</reference>
<evidence type="ECO:0000259" key="7">
    <source>
        <dbReference type="PROSITE" id="PS50305"/>
    </source>
</evidence>
<name>A0A7K1FQS7_9ACTN</name>
<dbReference type="Pfam" id="PF02146">
    <property type="entry name" value="SIR2"/>
    <property type="match status" value="1"/>
</dbReference>
<comment type="similarity">
    <text evidence="5">Belongs to the sirtuin family. Class II subfamily.</text>
</comment>
<dbReference type="PANTHER" id="PTHR11085">
    <property type="entry name" value="NAD-DEPENDENT PROTEIN DEACYLASE SIRTUIN-5, MITOCHONDRIAL-RELATED"/>
    <property type="match status" value="1"/>
</dbReference>
<evidence type="ECO:0000256" key="3">
    <source>
        <dbReference type="ARBA" id="ARBA00022833"/>
    </source>
</evidence>
<evidence type="ECO:0000256" key="1">
    <source>
        <dbReference type="ARBA" id="ARBA00022679"/>
    </source>
</evidence>
<dbReference type="InterPro" id="IPR026590">
    <property type="entry name" value="Ssirtuin_cat_dom"/>
</dbReference>
<dbReference type="GO" id="GO:0005737">
    <property type="term" value="C:cytoplasm"/>
    <property type="evidence" value="ECO:0007669"/>
    <property type="project" value="UniProtKB-SubCell"/>
</dbReference>
<feature type="domain" description="Deacetylase sirtuin-type" evidence="7">
    <location>
        <begin position="22"/>
        <end position="296"/>
    </location>
</feature>
<comment type="function">
    <text evidence="5">NAD-dependent protein deacetylase which modulates the activities of several enzymes which are inactive in their acetylated form.</text>
</comment>
<keyword evidence="3 5" id="KW-0862">Zinc</keyword>
<feature type="binding site" evidence="5">
    <location>
        <begin position="264"/>
        <end position="266"/>
    </location>
    <ligand>
        <name>NAD(+)</name>
        <dbReference type="ChEBI" id="CHEBI:57540"/>
    </ligand>
</feature>
<dbReference type="AlphaFoldDB" id="A0A7K1FQS7"/>
<dbReference type="PROSITE" id="PS50305">
    <property type="entry name" value="SIRTUIN"/>
    <property type="match status" value="1"/>
</dbReference>
<dbReference type="InterPro" id="IPR003000">
    <property type="entry name" value="Sirtuin"/>
</dbReference>
<dbReference type="GO" id="GO:0070403">
    <property type="term" value="F:NAD+ binding"/>
    <property type="evidence" value="ECO:0007669"/>
    <property type="project" value="UniProtKB-UniRule"/>
</dbReference>
<dbReference type="GO" id="GO:0008270">
    <property type="term" value="F:zinc ion binding"/>
    <property type="evidence" value="ECO:0007669"/>
    <property type="project" value="UniProtKB-UniRule"/>
</dbReference>